<gene>
    <name evidence="1" type="ORF">J1605_006467</name>
</gene>
<accession>A0AB34H4X5</accession>
<dbReference type="Proteomes" id="UP001159641">
    <property type="component" value="Unassembled WGS sequence"/>
</dbReference>
<sequence>MCVPGQLGLCHGGFICMVAPSPMVSSSQSATPTVPPVTLPRALLLEAVPIGAARHLVSVLLRGVHVRLSRVVWPLAPMFSQSPAT</sequence>
<evidence type="ECO:0000313" key="2">
    <source>
        <dbReference type="Proteomes" id="UP001159641"/>
    </source>
</evidence>
<protein>
    <recommendedName>
        <fullName evidence="3">Secreted protein</fullName>
    </recommendedName>
</protein>
<comment type="caution">
    <text evidence="1">The sequence shown here is derived from an EMBL/GenBank/DDBJ whole genome shotgun (WGS) entry which is preliminary data.</text>
</comment>
<evidence type="ECO:0008006" key="3">
    <source>
        <dbReference type="Google" id="ProtNLM"/>
    </source>
</evidence>
<evidence type="ECO:0000313" key="1">
    <source>
        <dbReference type="EMBL" id="KAJ8786247.1"/>
    </source>
</evidence>
<name>A0AB34H4X5_ESCRO</name>
<organism evidence="1 2">
    <name type="scientific">Eschrichtius robustus</name>
    <name type="common">California gray whale</name>
    <name type="synonym">Eschrichtius gibbosus</name>
    <dbReference type="NCBI Taxonomy" id="9764"/>
    <lineage>
        <taxon>Eukaryota</taxon>
        <taxon>Metazoa</taxon>
        <taxon>Chordata</taxon>
        <taxon>Craniata</taxon>
        <taxon>Vertebrata</taxon>
        <taxon>Euteleostomi</taxon>
        <taxon>Mammalia</taxon>
        <taxon>Eutheria</taxon>
        <taxon>Laurasiatheria</taxon>
        <taxon>Artiodactyla</taxon>
        <taxon>Whippomorpha</taxon>
        <taxon>Cetacea</taxon>
        <taxon>Mysticeti</taxon>
        <taxon>Eschrichtiidae</taxon>
        <taxon>Eschrichtius</taxon>
    </lineage>
</organism>
<reference evidence="1 2" key="1">
    <citation type="submission" date="2022-11" db="EMBL/GenBank/DDBJ databases">
        <title>Whole genome sequence of Eschrichtius robustus ER-17-0199.</title>
        <authorList>
            <person name="Bruniche-Olsen A."/>
            <person name="Black A.N."/>
            <person name="Fields C.J."/>
            <person name="Walden K."/>
            <person name="Dewoody J.A."/>
        </authorList>
    </citation>
    <scope>NUCLEOTIDE SEQUENCE [LARGE SCALE GENOMIC DNA]</scope>
    <source>
        <strain evidence="1">ER-17-0199</strain>
        <tissue evidence="1">Blubber</tissue>
    </source>
</reference>
<proteinExistence type="predicted"/>
<keyword evidence="2" id="KW-1185">Reference proteome</keyword>
<dbReference type="AlphaFoldDB" id="A0AB34H4X5"/>
<dbReference type="EMBL" id="JAIQCJ010001995">
    <property type="protein sequence ID" value="KAJ8786247.1"/>
    <property type="molecule type" value="Genomic_DNA"/>
</dbReference>